<evidence type="ECO:0000313" key="2">
    <source>
        <dbReference type="Proteomes" id="UP000435802"/>
    </source>
</evidence>
<evidence type="ECO:0000313" key="1">
    <source>
        <dbReference type="EMBL" id="MXN45940.1"/>
    </source>
</evidence>
<name>A0A6N8SGQ9_9HYPH</name>
<dbReference type="OrthoDB" id="8368574at2"/>
<accession>A0A6N8SGQ9</accession>
<reference evidence="1 2" key="1">
    <citation type="submission" date="2019-12" db="EMBL/GenBank/DDBJ databases">
        <title>Shinella kummerowiae sp. nov., a symbiotic bacterium isolated from root nodules of the herbal legume Kummerowia stipulacea.</title>
        <authorList>
            <person name="Gao J."/>
        </authorList>
    </citation>
    <scope>NUCLEOTIDE SEQUENCE [LARGE SCALE GENOMIC DNA]</scope>
    <source>
        <strain evidence="1 2">CCBAU 25048</strain>
    </source>
</reference>
<comment type="caution">
    <text evidence="1">The sequence shown here is derived from an EMBL/GenBank/DDBJ whole genome shotgun (WGS) entry which is preliminary data.</text>
</comment>
<dbReference type="EMBL" id="WUMK01000004">
    <property type="protein sequence ID" value="MXN45940.1"/>
    <property type="molecule type" value="Genomic_DNA"/>
</dbReference>
<organism evidence="1 2">
    <name type="scientific">Shinella kummerowiae</name>
    <dbReference type="NCBI Taxonomy" id="417745"/>
    <lineage>
        <taxon>Bacteria</taxon>
        <taxon>Pseudomonadati</taxon>
        <taxon>Pseudomonadota</taxon>
        <taxon>Alphaproteobacteria</taxon>
        <taxon>Hyphomicrobiales</taxon>
        <taxon>Rhizobiaceae</taxon>
        <taxon>Shinella</taxon>
    </lineage>
</organism>
<keyword evidence="2" id="KW-1185">Reference proteome</keyword>
<sequence>MDSRKGRKVMPDPSGWQRKYQWRLTWPGEADEDWAAYDGDLYIGRIHRDKTSLKAGMFIWAGGCSSWWEFERPMPQSGHEAEAWEAAKRVEDWYDEGVARAGPKPDALSQRIADLKERGRKFGW</sequence>
<proteinExistence type="predicted"/>
<gene>
    <name evidence="1" type="ORF">GR138_12120</name>
</gene>
<dbReference type="Proteomes" id="UP000435802">
    <property type="component" value="Unassembled WGS sequence"/>
</dbReference>
<dbReference type="RefSeq" id="WP_160859501.1">
    <property type="nucleotide sequence ID" value="NZ_WUMK01000004.1"/>
</dbReference>
<protein>
    <submittedName>
        <fullName evidence="1">Uncharacterized protein</fullName>
    </submittedName>
</protein>
<dbReference type="AlphaFoldDB" id="A0A6N8SGQ9"/>